<protein>
    <recommendedName>
        <fullName evidence="6">Mediator of RNA polymerase II transcription subunit 21</fullName>
    </recommendedName>
</protein>
<accession>A0ABP0U2I4</accession>
<evidence type="ECO:0000313" key="9">
    <source>
        <dbReference type="Proteomes" id="UP001497512"/>
    </source>
</evidence>
<sequence length="137" mass="14822">MDIIAQLQEQASKIAYLAFNTVGTLQRDAPPAQLSADYPNPPAVPAETVAAVAEQPKVMAAALVQAVKQFDALVAALPIAEGGEEVQCKRIAELQAENEEIGKELQRELDATEIELKQVRELFHMAADNCLRLKSPS</sequence>
<evidence type="ECO:0000256" key="6">
    <source>
        <dbReference type="RuleBase" id="RU366036"/>
    </source>
</evidence>
<keyword evidence="4 6" id="KW-0804">Transcription</keyword>
<keyword evidence="3 6" id="KW-0010">Activator</keyword>
<dbReference type="InterPro" id="IPR021384">
    <property type="entry name" value="Mediator_Med21"/>
</dbReference>
<dbReference type="Pfam" id="PF11221">
    <property type="entry name" value="Med21"/>
    <property type="match status" value="1"/>
</dbReference>
<evidence type="ECO:0000256" key="3">
    <source>
        <dbReference type="ARBA" id="ARBA00023159"/>
    </source>
</evidence>
<comment type="function">
    <text evidence="6">Component of the Mediator complex, a coactivator involved in the regulated transcription of nearly all RNA polymerase II-dependent genes. Mediator functions as a bridge to convey information from gene-specific regulatory proteins to the basal RNA polymerase II transcription machinery. Mediator is recruited to promoters by direct interactions with regulatory proteins and serves as a scaffold for the assembly of a functional preinitiation complex with RNA polymerase II and the general transcription factors.</text>
</comment>
<evidence type="ECO:0000256" key="1">
    <source>
        <dbReference type="ARBA" id="ARBA00004123"/>
    </source>
</evidence>
<comment type="subunit">
    <text evidence="6">Component of the Mediator complex.</text>
</comment>
<keyword evidence="5 6" id="KW-0539">Nucleus</keyword>
<gene>
    <name evidence="8" type="ORF">CSSPTR1EN2_LOCUS10453</name>
</gene>
<comment type="subcellular location">
    <subcellularLocation>
        <location evidence="1 6">Nucleus</location>
    </subcellularLocation>
</comment>
<reference evidence="8" key="1">
    <citation type="submission" date="2024-02" db="EMBL/GenBank/DDBJ databases">
        <authorList>
            <consortium name="ELIXIR-Norway"/>
            <consortium name="Elixir Norway"/>
        </authorList>
    </citation>
    <scope>NUCLEOTIDE SEQUENCE</scope>
</reference>
<evidence type="ECO:0000256" key="7">
    <source>
        <dbReference type="SAM" id="Coils"/>
    </source>
</evidence>
<dbReference type="Gene3D" id="6.10.280.10">
    <property type="entry name" value="Mediator complex, subunit Med21"/>
    <property type="match status" value="1"/>
</dbReference>
<dbReference type="InterPro" id="IPR037212">
    <property type="entry name" value="Med7/Med21-like"/>
</dbReference>
<keyword evidence="7" id="KW-0175">Coiled coil</keyword>
<evidence type="ECO:0000256" key="2">
    <source>
        <dbReference type="ARBA" id="ARBA00023015"/>
    </source>
</evidence>
<evidence type="ECO:0000256" key="5">
    <source>
        <dbReference type="ARBA" id="ARBA00023242"/>
    </source>
</evidence>
<keyword evidence="9" id="KW-1185">Reference proteome</keyword>
<dbReference type="SUPFAM" id="SSF140718">
    <property type="entry name" value="Mediator hinge subcomplex-like"/>
    <property type="match status" value="1"/>
</dbReference>
<dbReference type="EMBL" id="OZ019910">
    <property type="protein sequence ID" value="CAK9211025.1"/>
    <property type="molecule type" value="Genomic_DNA"/>
</dbReference>
<dbReference type="PANTHER" id="PTHR13381">
    <property type="entry name" value="RNA POLYMERASE II HOLOENZYME COMPONENT SRB7"/>
    <property type="match status" value="1"/>
</dbReference>
<organism evidence="8 9">
    <name type="scientific">Sphagnum troendelagicum</name>
    <dbReference type="NCBI Taxonomy" id="128251"/>
    <lineage>
        <taxon>Eukaryota</taxon>
        <taxon>Viridiplantae</taxon>
        <taxon>Streptophyta</taxon>
        <taxon>Embryophyta</taxon>
        <taxon>Bryophyta</taxon>
        <taxon>Sphagnophytina</taxon>
        <taxon>Sphagnopsida</taxon>
        <taxon>Sphagnales</taxon>
        <taxon>Sphagnaceae</taxon>
        <taxon>Sphagnum</taxon>
    </lineage>
</organism>
<dbReference type="PANTHER" id="PTHR13381:SF0">
    <property type="entry name" value="MEDIATOR OF RNA POLYMERASE II TRANSCRIPTION SUBUNIT 21"/>
    <property type="match status" value="1"/>
</dbReference>
<proteinExistence type="inferred from homology"/>
<keyword evidence="2 6" id="KW-0805">Transcription regulation</keyword>
<comment type="similarity">
    <text evidence="6">Belongs to the Mediator complex subunit 21 family.</text>
</comment>
<evidence type="ECO:0000313" key="8">
    <source>
        <dbReference type="EMBL" id="CAK9211025.1"/>
    </source>
</evidence>
<evidence type="ECO:0000256" key="4">
    <source>
        <dbReference type="ARBA" id="ARBA00023163"/>
    </source>
</evidence>
<feature type="coiled-coil region" evidence="7">
    <location>
        <begin position="91"/>
        <end position="122"/>
    </location>
</feature>
<name>A0ABP0U2I4_9BRYO</name>
<dbReference type="Proteomes" id="UP001497512">
    <property type="component" value="Chromosome 18"/>
</dbReference>